<accession>A0ABS5U579</accession>
<reference evidence="1 2" key="1">
    <citation type="submission" date="2021-05" db="EMBL/GenBank/DDBJ databases">
        <title>The draft genome of Geobacter chapellei DSM 13688.</title>
        <authorList>
            <person name="Xu Z."/>
            <person name="Masuda Y."/>
            <person name="Itoh H."/>
            <person name="Senoo K."/>
        </authorList>
    </citation>
    <scope>NUCLEOTIDE SEQUENCE [LARGE SCALE GENOMIC DNA]</scope>
    <source>
        <strain evidence="1 2">DSM 13688</strain>
    </source>
</reference>
<gene>
    <name evidence="1" type="ORF">KJB30_03445</name>
</gene>
<protein>
    <submittedName>
        <fullName evidence="1">Uncharacterized protein</fullName>
    </submittedName>
</protein>
<proteinExistence type="predicted"/>
<keyword evidence="2" id="KW-1185">Reference proteome</keyword>
<sequence>MENKTQINVKPIDRAMTEKLIISLVDNNDYIEPDDQSFQLTIKPKIFYIISGTRESKIRANLHRCGILLFDEGGKVKSVFSTLAPKNDESFWTCDGTEAISFKDHYPDGSLKIIVLYNVTPPSNERFILPVILKFDLKNSSLGIDEDLTRKLKNVDITTIQEFGLS</sequence>
<organism evidence="1 2">
    <name type="scientific">Pelotalea chapellei</name>
    <dbReference type="NCBI Taxonomy" id="44671"/>
    <lineage>
        <taxon>Bacteria</taxon>
        <taxon>Pseudomonadati</taxon>
        <taxon>Thermodesulfobacteriota</taxon>
        <taxon>Desulfuromonadia</taxon>
        <taxon>Geobacterales</taxon>
        <taxon>Geobacteraceae</taxon>
        <taxon>Pelotalea</taxon>
    </lineage>
</organism>
<dbReference type="RefSeq" id="WP_214296534.1">
    <property type="nucleotide sequence ID" value="NZ_JAHDYS010000002.1"/>
</dbReference>
<evidence type="ECO:0000313" key="2">
    <source>
        <dbReference type="Proteomes" id="UP000784128"/>
    </source>
</evidence>
<dbReference type="EMBL" id="JAHDYS010000002">
    <property type="protein sequence ID" value="MBT1070828.1"/>
    <property type="molecule type" value="Genomic_DNA"/>
</dbReference>
<comment type="caution">
    <text evidence="1">The sequence shown here is derived from an EMBL/GenBank/DDBJ whole genome shotgun (WGS) entry which is preliminary data.</text>
</comment>
<dbReference type="Proteomes" id="UP000784128">
    <property type="component" value="Unassembled WGS sequence"/>
</dbReference>
<name>A0ABS5U579_9BACT</name>
<evidence type="ECO:0000313" key="1">
    <source>
        <dbReference type="EMBL" id="MBT1070828.1"/>
    </source>
</evidence>